<feature type="compositionally biased region" description="Basic and acidic residues" evidence="1">
    <location>
        <begin position="208"/>
        <end position="224"/>
    </location>
</feature>
<evidence type="ECO:0000256" key="1">
    <source>
        <dbReference type="SAM" id="MobiDB-lite"/>
    </source>
</evidence>
<feature type="compositionally biased region" description="Gly residues" evidence="1">
    <location>
        <begin position="359"/>
        <end position="369"/>
    </location>
</feature>
<dbReference type="SMART" id="SM00443">
    <property type="entry name" value="G_patch"/>
    <property type="match status" value="1"/>
</dbReference>
<dbReference type="PROSITE" id="PS50174">
    <property type="entry name" value="G_PATCH"/>
    <property type="match status" value="1"/>
</dbReference>
<feature type="domain" description="G-patch" evidence="2">
    <location>
        <begin position="344"/>
        <end position="392"/>
    </location>
</feature>
<dbReference type="GO" id="GO:0039536">
    <property type="term" value="P:negative regulation of RIG-I signaling pathway"/>
    <property type="evidence" value="ECO:0007669"/>
    <property type="project" value="InterPro"/>
</dbReference>
<dbReference type="GO" id="GO:0003676">
    <property type="term" value="F:nucleic acid binding"/>
    <property type="evidence" value="ECO:0007669"/>
    <property type="project" value="InterPro"/>
</dbReference>
<sequence>MEETQESCRYVLIRNIPKEFHSKDLRNYFFEAVEDGKFLCFHFRHRPEVLPGGKGSETVCCVVKVLERDHGAVLAMYDRRHWMDGEGKPLPQKCVLIALKVSESETVEDHSVPLKDLMQLSELRPPVGMPRGNVGTPTKVFRELIRRCQLPARMIRSLALQFPKRKPRKYGKVPFDYGRQVVTPSPEEMTVLTGTGHEIPRRIVPGGEKSEPSKEKYHGETSDREESDPESEGEEEWDRQEALHPGSHLSKYERDHERLFEEGMEIVWEKGGSGLVFYTDAYYWDDQEGDFDERTADDLDVDMGVYETPLGGDKDARDLAQIHWEWDRESASMVGRIGAFERHTRGIGRRLMEAQGWRDGQGLGPGGEGMSDALGSDGKHPKDKTGFGYHGEKISRTRRRQPKRRTDVYIGTVFDAPAPDDTVKRRRKD</sequence>
<dbReference type="OrthoDB" id="5842926at2759"/>
<name>A0A7R9AFL1_9CRUS</name>
<evidence type="ECO:0000313" key="4">
    <source>
        <dbReference type="Proteomes" id="UP000677054"/>
    </source>
</evidence>
<dbReference type="PANTHER" id="PTHR14390:SF2">
    <property type="entry name" value="G PATCH DOMAIN-CONTAINING PROTEIN 3"/>
    <property type="match status" value="1"/>
</dbReference>
<gene>
    <name evidence="3" type="ORF">DSTB1V02_LOCUS13096</name>
</gene>
<evidence type="ECO:0000259" key="2">
    <source>
        <dbReference type="PROSITE" id="PS50174"/>
    </source>
</evidence>
<dbReference type="GO" id="GO:0032480">
    <property type="term" value="P:negative regulation of type I interferon production"/>
    <property type="evidence" value="ECO:0007669"/>
    <property type="project" value="InterPro"/>
</dbReference>
<keyword evidence="4" id="KW-1185">Reference proteome</keyword>
<dbReference type="EMBL" id="CAJPEV010005692">
    <property type="protein sequence ID" value="CAG0903416.1"/>
    <property type="molecule type" value="Genomic_DNA"/>
</dbReference>
<organism evidence="3">
    <name type="scientific">Darwinula stevensoni</name>
    <dbReference type="NCBI Taxonomy" id="69355"/>
    <lineage>
        <taxon>Eukaryota</taxon>
        <taxon>Metazoa</taxon>
        <taxon>Ecdysozoa</taxon>
        <taxon>Arthropoda</taxon>
        <taxon>Crustacea</taxon>
        <taxon>Oligostraca</taxon>
        <taxon>Ostracoda</taxon>
        <taxon>Podocopa</taxon>
        <taxon>Podocopida</taxon>
        <taxon>Darwinulocopina</taxon>
        <taxon>Darwinuloidea</taxon>
        <taxon>Darwinulidae</taxon>
        <taxon>Darwinula</taxon>
    </lineage>
</organism>
<protein>
    <recommendedName>
        <fullName evidence="2">G-patch domain-containing protein</fullName>
    </recommendedName>
</protein>
<feature type="region of interest" description="Disordered" evidence="1">
    <location>
        <begin position="191"/>
        <end position="250"/>
    </location>
</feature>
<accession>A0A7R9AFL1</accession>
<dbReference type="Proteomes" id="UP000677054">
    <property type="component" value="Unassembled WGS sequence"/>
</dbReference>
<evidence type="ECO:0000313" key="3">
    <source>
        <dbReference type="EMBL" id="CAD7253346.1"/>
    </source>
</evidence>
<reference evidence="3" key="1">
    <citation type="submission" date="2020-11" db="EMBL/GenBank/DDBJ databases">
        <authorList>
            <person name="Tran Van P."/>
        </authorList>
    </citation>
    <scope>NUCLEOTIDE SEQUENCE</scope>
</reference>
<feature type="region of interest" description="Disordered" evidence="1">
    <location>
        <begin position="355"/>
        <end position="429"/>
    </location>
</feature>
<dbReference type="InterPro" id="IPR040341">
    <property type="entry name" value="GPATCH3"/>
</dbReference>
<dbReference type="AlphaFoldDB" id="A0A7R9AFL1"/>
<dbReference type="GO" id="GO:0045893">
    <property type="term" value="P:positive regulation of DNA-templated transcription"/>
    <property type="evidence" value="ECO:0007669"/>
    <property type="project" value="TreeGrafter"/>
</dbReference>
<dbReference type="EMBL" id="LR905209">
    <property type="protein sequence ID" value="CAD7253346.1"/>
    <property type="molecule type" value="Genomic_DNA"/>
</dbReference>
<feature type="compositionally biased region" description="Acidic residues" evidence="1">
    <location>
        <begin position="225"/>
        <end position="238"/>
    </location>
</feature>
<feature type="compositionally biased region" description="Basic and acidic residues" evidence="1">
    <location>
        <begin position="377"/>
        <end position="395"/>
    </location>
</feature>
<proteinExistence type="predicted"/>
<dbReference type="PANTHER" id="PTHR14390">
    <property type="entry name" value="G PATCH DOMAIN CONTAINING PROTEIN 3"/>
    <property type="match status" value="1"/>
</dbReference>
<dbReference type="Pfam" id="PF01585">
    <property type="entry name" value="G-patch"/>
    <property type="match status" value="1"/>
</dbReference>
<dbReference type="InterPro" id="IPR000467">
    <property type="entry name" value="G_patch_dom"/>
</dbReference>